<dbReference type="InterPro" id="IPR024752">
    <property type="entry name" value="Myb/SANT-like_dom"/>
</dbReference>
<dbReference type="VEuPathDB" id="FungiDB:ACJ73_01734"/>
<name>A0A1J9QDH0_9EURO</name>
<reference evidence="3 4" key="1">
    <citation type="submission" date="2015-08" db="EMBL/GenBank/DDBJ databases">
        <title>Emmonsia species relationships and genome sequence.</title>
        <authorList>
            <person name="Cuomo C.A."/>
            <person name="Schwartz I.S."/>
            <person name="Kenyon C."/>
            <person name="De Hoog G.S."/>
            <person name="Govender N.P."/>
            <person name="Botha A."/>
            <person name="Moreno L."/>
            <person name="De Vries M."/>
            <person name="Munoz J.F."/>
            <person name="Stielow J.B."/>
        </authorList>
    </citation>
    <scope>NUCLEOTIDE SEQUENCE [LARGE SCALE GENOMIC DNA]</scope>
    <source>
        <strain evidence="3 4">EI222</strain>
    </source>
</reference>
<feature type="domain" description="Myb/SANT-like" evidence="2">
    <location>
        <begin position="82"/>
        <end position="178"/>
    </location>
</feature>
<evidence type="ECO:0000313" key="4">
    <source>
        <dbReference type="Proteomes" id="UP000242791"/>
    </source>
</evidence>
<feature type="region of interest" description="Disordered" evidence="1">
    <location>
        <begin position="1"/>
        <end position="42"/>
    </location>
</feature>
<dbReference type="AlphaFoldDB" id="A0A1J9QDH0"/>
<organism evidence="3 4">
    <name type="scientific">Blastomyces percursus</name>
    <dbReference type="NCBI Taxonomy" id="1658174"/>
    <lineage>
        <taxon>Eukaryota</taxon>
        <taxon>Fungi</taxon>
        <taxon>Dikarya</taxon>
        <taxon>Ascomycota</taxon>
        <taxon>Pezizomycotina</taxon>
        <taxon>Eurotiomycetes</taxon>
        <taxon>Eurotiomycetidae</taxon>
        <taxon>Onygenales</taxon>
        <taxon>Ajellomycetaceae</taxon>
        <taxon>Blastomyces</taxon>
    </lineage>
</organism>
<comment type="caution">
    <text evidence="3">The sequence shown here is derived from an EMBL/GenBank/DDBJ whole genome shotgun (WGS) entry which is preliminary data.</text>
</comment>
<evidence type="ECO:0000313" key="3">
    <source>
        <dbReference type="EMBL" id="OJD26870.1"/>
    </source>
</evidence>
<dbReference type="Proteomes" id="UP000242791">
    <property type="component" value="Unassembled WGS sequence"/>
</dbReference>
<feature type="compositionally biased region" description="Pro residues" evidence="1">
    <location>
        <begin position="29"/>
        <end position="42"/>
    </location>
</feature>
<dbReference type="Pfam" id="PF12776">
    <property type="entry name" value="Myb_DNA-bind_3"/>
    <property type="match status" value="1"/>
</dbReference>
<evidence type="ECO:0000256" key="1">
    <source>
        <dbReference type="SAM" id="MobiDB-lite"/>
    </source>
</evidence>
<dbReference type="OrthoDB" id="4195498at2759"/>
<keyword evidence="4" id="KW-1185">Reference proteome</keyword>
<dbReference type="STRING" id="1658174.A0A1J9QDH0"/>
<gene>
    <name evidence="3" type="ORF">ACJ73_01734</name>
</gene>
<evidence type="ECO:0000259" key="2">
    <source>
        <dbReference type="Pfam" id="PF12776"/>
    </source>
</evidence>
<dbReference type="PANTHER" id="PTHR46929:SF3">
    <property type="entry name" value="MYB_SANT-LIKE DOMAIN-CONTAINING PROTEIN"/>
    <property type="match status" value="1"/>
</dbReference>
<accession>A0A1J9QDH0</accession>
<proteinExistence type="predicted"/>
<dbReference type="EMBL" id="LGTZ01000165">
    <property type="protein sequence ID" value="OJD26870.1"/>
    <property type="molecule type" value="Genomic_DNA"/>
</dbReference>
<sequence>MPGSQSPIINEQFLDESEEPISSNQWPTSPSPSPTLPATVPAPPPAAAMHVIVDEDYSTQLTVSPALQSFQSAFQSASQSISWSSTMDKAMLLGLLDAKKDGWETDNGNFKIHGWNIAVQAVRRVTHQNVNKNNLENRWRSNKRIWRLWMKHKNQISGWTWCAERETYINDPEVMDEYFRRHPDMILFQHQGPAFREQHEQLLDGKLATGQYAVGSQAMRRQLDTDEDLYPPSSLVSSPASKDLPQLSATVADSSALESSPAPKIKRLRKGKNEMYAESISGLSSVLLEMNKEIVNSLREVTEKAPEKATRLFLQEVNQLLLDDWKDSGGHSISAVCCNPMSFCKQSCDGSGLSGIQ</sequence>
<protein>
    <recommendedName>
        <fullName evidence="2">Myb/SANT-like domain-containing protein</fullName>
    </recommendedName>
</protein>
<dbReference type="PANTHER" id="PTHR46929">
    <property type="entry name" value="EXPRESSED PROTEIN"/>
    <property type="match status" value="1"/>
</dbReference>